<dbReference type="Proteomes" id="UP001152799">
    <property type="component" value="Chromosome 6"/>
</dbReference>
<keyword evidence="1" id="KW-0732">Signal</keyword>
<accession>A0A9N9QQD9</accession>
<dbReference type="Pfam" id="PF16984">
    <property type="entry name" value="Grp7_allergen"/>
    <property type="match status" value="1"/>
</dbReference>
<feature type="chain" id="PRO_5040497187" evidence="1">
    <location>
        <begin position="17"/>
        <end position="253"/>
    </location>
</feature>
<dbReference type="Gene3D" id="3.15.10.50">
    <property type="match status" value="1"/>
</dbReference>
<keyword evidence="3" id="KW-1185">Reference proteome</keyword>
<sequence>MKFFYLIPLILTVALGYNLVEYGEVMQKQILKEEIVKLFKDVIQKLALVQSEIGLSNDLAANLNDYLDQLLPGINQAISKAGYDPKSLPDQSVSIVIGKSTLKEGTLSKLATIERYQNVTVSYDSDARKVAMDFILRWEDLQIIYKYHTKVAFVSITGHVTADVEHMKIHLKLGFDYNTNHITVDSLDFKHTGDISLKFSGHKIVDYITNAMTTVFTTLFHSLVLSEVKKITMDPVQDLVNTFNNMIDQVLHK</sequence>
<evidence type="ECO:0000313" key="3">
    <source>
        <dbReference type="Proteomes" id="UP001152799"/>
    </source>
</evidence>
<reference evidence="2" key="1">
    <citation type="submission" date="2022-01" db="EMBL/GenBank/DDBJ databases">
        <authorList>
            <person name="King R."/>
        </authorList>
    </citation>
    <scope>NUCLEOTIDE SEQUENCE</scope>
</reference>
<dbReference type="InterPro" id="IPR017943">
    <property type="entry name" value="Bactericidal_perm-incr_a/b_dom"/>
</dbReference>
<dbReference type="AlphaFoldDB" id="A0A9N9QQD9"/>
<dbReference type="InterPro" id="IPR020234">
    <property type="entry name" value="Mite_allergen_group-7"/>
</dbReference>
<dbReference type="SUPFAM" id="SSF55394">
    <property type="entry name" value="Bactericidal permeability-increasing protein, BPI"/>
    <property type="match status" value="1"/>
</dbReference>
<feature type="signal peptide" evidence="1">
    <location>
        <begin position="1"/>
        <end position="16"/>
    </location>
</feature>
<protein>
    <submittedName>
        <fullName evidence="2">Uncharacterized protein</fullName>
    </submittedName>
</protein>
<dbReference type="GO" id="GO:0008289">
    <property type="term" value="F:lipid binding"/>
    <property type="evidence" value="ECO:0007669"/>
    <property type="project" value="InterPro"/>
</dbReference>
<dbReference type="OrthoDB" id="6419576at2759"/>
<dbReference type="InterPro" id="IPR038602">
    <property type="entry name" value="Mite_allergen_7_sf"/>
</dbReference>
<gene>
    <name evidence="2" type="ORF">CEUTPL_LOCUS10286</name>
</gene>
<organism evidence="2 3">
    <name type="scientific">Ceutorhynchus assimilis</name>
    <name type="common">cabbage seed weevil</name>
    <dbReference type="NCBI Taxonomy" id="467358"/>
    <lineage>
        <taxon>Eukaryota</taxon>
        <taxon>Metazoa</taxon>
        <taxon>Ecdysozoa</taxon>
        <taxon>Arthropoda</taxon>
        <taxon>Hexapoda</taxon>
        <taxon>Insecta</taxon>
        <taxon>Pterygota</taxon>
        <taxon>Neoptera</taxon>
        <taxon>Endopterygota</taxon>
        <taxon>Coleoptera</taxon>
        <taxon>Polyphaga</taxon>
        <taxon>Cucujiformia</taxon>
        <taxon>Curculionidae</taxon>
        <taxon>Ceutorhynchinae</taxon>
        <taxon>Ceutorhynchus</taxon>
    </lineage>
</organism>
<evidence type="ECO:0000313" key="2">
    <source>
        <dbReference type="EMBL" id="CAG9769812.1"/>
    </source>
</evidence>
<proteinExistence type="predicted"/>
<name>A0A9N9QQD9_9CUCU</name>
<evidence type="ECO:0000256" key="1">
    <source>
        <dbReference type="SAM" id="SignalP"/>
    </source>
</evidence>
<dbReference type="EMBL" id="OU892282">
    <property type="protein sequence ID" value="CAG9769812.1"/>
    <property type="molecule type" value="Genomic_DNA"/>
</dbReference>